<dbReference type="Gene3D" id="1.10.3720.10">
    <property type="entry name" value="MetI-like"/>
    <property type="match status" value="1"/>
</dbReference>
<evidence type="ECO:0000256" key="3">
    <source>
        <dbReference type="ARBA" id="ARBA00022475"/>
    </source>
</evidence>
<keyword evidence="5 7" id="KW-1133">Transmembrane helix</keyword>
<feature type="transmembrane region" description="Helical" evidence="7">
    <location>
        <begin position="108"/>
        <end position="128"/>
    </location>
</feature>
<evidence type="ECO:0000256" key="2">
    <source>
        <dbReference type="ARBA" id="ARBA00022448"/>
    </source>
</evidence>
<evidence type="ECO:0000256" key="6">
    <source>
        <dbReference type="ARBA" id="ARBA00023136"/>
    </source>
</evidence>
<dbReference type="PANTHER" id="PTHR43744:SF9">
    <property type="entry name" value="POLYGALACTURONAN_RHAMNOGALACTURONAN TRANSPORT SYSTEM PERMEASE PROTEIN YTCP"/>
    <property type="match status" value="1"/>
</dbReference>
<dbReference type="PROSITE" id="PS50928">
    <property type="entry name" value="ABC_TM1"/>
    <property type="match status" value="1"/>
</dbReference>
<feature type="transmembrane region" description="Helical" evidence="7">
    <location>
        <begin position="12"/>
        <end position="34"/>
    </location>
</feature>
<feature type="transmembrane region" description="Helical" evidence="7">
    <location>
        <begin position="182"/>
        <end position="207"/>
    </location>
</feature>
<keyword evidence="3" id="KW-1003">Cell membrane</keyword>
<protein>
    <submittedName>
        <fullName evidence="9">Carbohydrate ABC transporter permease</fullName>
    </submittedName>
</protein>
<feature type="transmembrane region" description="Helical" evidence="7">
    <location>
        <begin position="259"/>
        <end position="276"/>
    </location>
</feature>
<feature type="transmembrane region" description="Helical" evidence="7">
    <location>
        <begin position="77"/>
        <end position="96"/>
    </location>
</feature>
<organism evidence="9 10">
    <name type="scientific">Paenibacillus motobuensis</name>
    <dbReference type="NCBI Taxonomy" id="295324"/>
    <lineage>
        <taxon>Bacteria</taxon>
        <taxon>Bacillati</taxon>
        <taxon>Bacillota</taxon>
        <taxon>Bacilli</taxon>
        <taxon>Bacillales</taxon>
        <taxon>Paenibacillaceae</taxon>
        <taxon>Paenibacillus</taxon>
    </lineage>
</organism>
<comment type="caution">
    <text evidence="9">The sequence shown here is derived from an EMBL/GenBank/DDBJ whole genome shotgun (WGS) entry which is preliminary data.</text>
</comment>
<dbReference type="PANTHER" id="PTHR43744">
    <property type="entry name" value="ABC TRANSPORTER PERMEASE PROTEIN MG189-RELATED-RELATED"/>
    <property type="match status" value="1"/>
</dbReference>
<name>A0ABN0YF95_9BACL</name>
<keyword evidence="10" id="KW-1185">Reference proteome</keyword>
<dbReference type="InterPro" id="IPR000515">
    <property type="entry name" value="MetI-like"/>
</dbReference>
<evidence type="ECO:0000256" key="4">
    <source>
        <dbReference type="ARBA" id="ARBA00022692"/>
    </source>
</evidence>
<gene>
    <name evidence="9" type="ORF">GCM10008933_25630</name>
</gene>
<sequence length="291" mass="32363">MKTSLSYRGFQIFNAFIMTLVVLVTLYPFVYLVAQSFSSEAAVYAGKVSFYPVEFTSQTYRVILSKPDFFRYYGNTILYSVVGTLISVAATAIMAYPLSKDKLRMNKFFIPFVIFTMYFGGGLIPNYILIAKTLAMRDTIWAIVIPGAISAFNVILMKTFFASLPNEVEEAAKVDGLDVFGIFLKITLPLSKPILATIMLFVIVGLWNSWFGPSLYLQSKDKWPVALYLRQLIENAISPTEVGATTADQQSQIAATVKSAAMVLTSLPIICVYPFVQKYFVQGMMIGSVKG</sequence>
<evidence type="ECO:0000259" key="8">
    <source>
        <dbReference type="PROSITE" id="PS50928"/>
    </source>
</evidence>
<evidence type="ECO:0000313" key="10">
    <source>
        <dbReference type="Proteomes" id="UP001500340"/>
    </source>
</evidence>
<dbReference type="InterPro" id="IPR035906">
    <property type="entry name" value="MetI-like_sf"/>
</dbReference>
<keyword evidence="6 7" id="KW-0472">Membrane</keyword>
<comment type="subcellular location">
    <subcellularLocation>
        <location evidence="1 7">Cell membrane</location>
        <topology evidence="1 7">Multi-pass membrane protein</topology>
    </subcellularLocation>
</comment>
<accession>A0ABN0YF95</accession>
<evidence type="ECO:0000256" key="5">
    <source>
        <dbReference type="ARBA" id="ARBA00022989"/>
    </source>
</evidence>
<dbReference type="CDD" id="cd06261">
    <property type="entry name" value="TM_PBP2"/>
    <property type="match status" value="1"/>
</dbReference>
<keyword evidence="2 7" id="KW-0813">Transport</keyword>
<evidence type="ECO:0000256" key="7">
    <source>
        <dbReference type="RuleBase" id="RU363032"/>
    </source>
</evidence>
<proteinExistence type="inferred from homology"/>
<dbReference type="Proteomes" id="UP001500340">
    <property type="component" value="Unassembled WGS sequence"/>
</dbReference>
<feature type="transmembrane region" description="Helical" evidence="7">
    <location>
        <begin position="140"/>
        <end position="161"/>
    </location>
</feature>
<keyword evidence="4 7" id="KW-0812">Transmembrane</keyword>
<dbReference type="SUPFAM" id="SSF161098">
    <property type="entry name" value="MetI-like"/>
    <property type="match status" value="1"/>
</dbReference>
<dbReference type="EMBL" id="BAAACX010000009">
    <property type="protein sequence ID" value="GAA0393670.1"/>
    <property type="molecule type" value="Genomic_DNA"/>
</dbReference>
<evidence type="ECO:0000256" key="1">
    <source>
        <dbReference type="ARBA" id="ARBA00004651"/>
    </source>
</evidence>
<dbReference type="Pfam" id="PF00528">
    <property type="entry name" value="BPD_transp_1"/>
    <property type="match status" value="1"/>
</dbReference>
<feature type="domain" description="ABC transmembrane type-1" evidence="8">
    <location>
        <begin position="73"/>
        <end position="273"/>
    </location>
</feature>
<reference evidence="9 10" key="1">
    <citation type="journal article" date="2019" name="Int. J. Syst. Evol. Microbiol.">
        <title>The Global Catalogue of Microorganisms (GCM) 10K type strain sequencing project: providing services to taxonomists for standard genome sequencing and annotation.</title>
        <authorList>
            <consortium name="The Broad Institute Genomics Platform"/>
            <consortium name="The Broad Institute Genome Sequencing Center for Infectious Disease"/>
            <person name="Wu L."/>
            <person name="Ma J."/>
        </authorList>
    </citation>
    <scope>NUCLEOTIDE SEQUENCE [LARGE SCALE GENOMIC DNA]</scope>
    <source>
        <strain evidence="9 10">JCM 12774</strain>
    </source>
</reference>
<comment type="similarity">
    <text evidence="7">Belongs to the binding-protein-dependent transport system permease family.</text>
</comment>
<evidence type="ECO:0000313" key="9">
    <source>
        <dbReference type="EMBL" id="GAA0393670.1"/>
    </source>
</evidence>